<proteinExistence type="predicted"/>
<dbReference type="Proteomes" id="UP000605676">
    <property type="component" value="Unassembled WGS sequence"/>
</dbReference>
<evidence type="ECO:0000259" key="1">
    <source>
        <dbReference type="Pfam" id="PF19580"/>
    </source>
</evidence>
<comment type="caution">
    <text evidence="2">The sequence shown here is derived from an EMBL/GenBank/DDBJ whole genome shotgun (WGS) entry which is preliminary data.</text>
</comment>
<organism evidence="2 3">
    <name type="scientific">Carboxylicivirga marina</name>
    <dbReference type="NCBI Taxonomy" id="2800988"/>
    <lineage>
        <taxon>Bacteria</taxon>
        <taxon>Pseudomonadati</taxon>
        <taxon>Bacteroidota</taxon>
        <taxon>Bacteroidia</taxon>
        <taxon>Marinilabiliales</taxon>
        <taxon>Marinilabiliaceae</taxon>
        <taxon>Carboxylicivirga</taxon>
    </lineage>
</organism>
<dbReference type="EMBL" id="JAENRR010000051">
    <property type="protein sequence ID" value="MBK3519049.1"/>
    <property type="molecule type" value="Genomic_DNA"/>
</dbReference>
<dbReference type="PANTHER" id="PTHR42834">
    <property type="entry name" value="ENDONUCLEASE/EXONUCLEASE/PHOSPHATASE FAMILY PROTEIN (AFU_ORTHOLOGUE AFUA_3G09210)"/>
    <property type="match status" value="1"/>
</dbReference>
<dbReference type="InterPro" id="IPR005135">
    <property type="entry name" value="Endo/exonuclease/phosphatase"/>
</dbReference>
<dbReference type="SUPFAM" id="SSF56219">
    <property type="entry name" value="DNase I-like"/>
    <property type="match status" value="1"/>
</dbReference>
<name>A0ABS1HPI3_9BACT</name>
<keyword evidence="2" id="KW-0378">Hydrolase</keyword>
<protein>
    <submittedName>
        <fullName evidence="2">Endonuclease</fullName>
    </submittedName>
</protein>
<dbReference type="RefSeq" id="WP_200466270.1">
    <property type="nucleotide sequence ID" value="NZ_JAENRR010000051.1"/>
</dbReference>
<dbReference type="GO" id="GO:0004519">
    <property type="term" value="F:endonuclease activity"/>
    <property type="evidence" value="ECO:0007669"/>
    <property type="project" value="UniProtKB-KW"/>
</dbReference>
<keyword evidence="2" id="KW-0255">Endonuclease</keyword>
<keyword evidence="2" id="KW-0540">Nuclease</keyword>
<sequence>MFYNVENLFDCKDDSLKADEEFLPEGSKHWASNRFYQKIRGVSKTILAINQWQTPSIIGLCEVENEWTLKQLVYNTGLNNLGYKYIHFESSDKRGIDVALLYKNKEFNLLHSSPIFLSDTSDNFYTRDALYVKGIIASDTIHLIVNHWPSKRGGIMASEMKRQRVSNIIATTTDSIAKAEFNPRLVVMGDFNAELTSPSIKYLLTEAGINSQLNPKDISSKQIKGSYKYQGQWSLIDHIFLSKHWLDDEQYSFKHEISDLPYLFEKDETNSGIKPHRTYAGPRYIGGISDHLPVIINISK</sequence>
<keyword evidence="3" id="KW-1185">Reference proteome</keyword>
<reference evidence="2 3" key="1">
    <citation type="submission" date="2021-01" db="EMBL/GenBank/DDBJ databases">
        <title>Carboxyliciviraga sp.nov., isolated from coastal sediments.</title>
        <authorList>
            <person name="Lu D."/>
            <person name="Zhang T."/>
        </authorList>
    </citation>
    <scope>NUCLEOTIDE SEQUENCE [LARGE SCALE GENOMIC DNA]</scope>
    <source>
        <strain evidence="2 3">N1Y132</strain>
    </source>
</reference>
<accession>A0ABS1HPI3</accession>
<dbReference type="PANTHER" id="PTHR42834:SF1">
    <property type="entry name" value="ENDONUCLEASE_EXONUCLEASE_PHOSPHATASE FAMILY PROTEIN (AFU_ORTHOLOGUE AFUA_3G09210)"/>
    <property type="match status" value="1"/>
</dbReference>
<gene>
    <name evidence="2" type="ORF">JIV24_17005</name>
</gene>
<evidence type="ECO:0000313" key="3">
    <source>
        <dbReference type="Proteomes" id="UP000605676"/>
    </source>
</evidence>
<dbReference type="Gene3D" id="3.60.10.10">
    <property type="entry name" value="Endonuclease/exonuclease/phosphatase"/>
    <property type="match status" value="1"/>
</dbReference>
<dbReference type="Pfam" id="PF19580">
    <property type="entry name" value="Exo_endo_phos_3"/>
    <property type="match status" value="1"/>
</dbReference>
<feature type="domain" description="Endonuclease/exonuclease/phosphatase" evidence="1">
    <location>
        <begin position="2"/>
        <end position="300"/>
    </location>
</feature>
<evidence type="ECO:0000313" key="2">
    <source>
        <dbReference type="EMBL" id="MBK3519049.1"/>
    </source>
</evidence>
<dbReference type="InterPro" id="IPR036691">
    <property type="entry name" value="Endo/exonu/phosph_ase_sf"/>
</dbReference>